<dbReference type="InterPro" id="IPR004843">
    <property type="entry name" value="Calcineurin-like_PHP"/>
</dbReference>
<dbReference type="EMBL" id="QOVM01000006">
    <property type="protein sequence ID" value="RXG21185.1"/>
    <property type="molecule type" value="Genomic_DNA"/>
</dbReference>
<accession>A0A4Q0P4C6</accession>
<organism evidence="2 3">
    <name type="scientific">Leeuwenhoekiella aequorea</name>
    <dbReference type="NCBI Taxonomy" id="283736"/>
    <lineage>
        <taxon>Bacteria</taxon>
        <taxon>Pseudomonadati</taxon>
        <taxon>Bacteroidota</taxon>
        <taxon>Flavobacteriia</taxon>
        <taxon>Flavobacteriales</taxon>
        <taxon>Flavobacteriaceae</taxon>
        <taxon>Leeuwenhoekiella</taxon>
    </lineage>
</organism>
<dbReference type="InterPro" id="IPR029052">
    <property type="entry name" value="Metallo-depent_PP-like"/>
</dbReference>
<dbReference type="Proteomes" id="UP000289238">
    <property type="component" value="Unassembled WGS sequence"/>
</dbReference>
<evidence type="ECO:0000259" key="1">
    <source>
        <dbReference type="Pfam" id="PF00149"/>
    </source>
</evidence>
<sequence>MDKSTISRRNSLKLFALTGTTLLTMPGYIFSSKKQNSILRFGIITDSHYADREPAGSRFYRDSIPKMQEAIDSLNTQNLDFIIHLGDFKDEDTGAQPGDTLAYLDKVEAVFQKFKGPKYHALGNHDVDSITKQQFLNHIANNGQEKAESYYAFTANGMRFIVLDANYDADGTSHFFANGSDWENANIPEKELNWLEDQLESWPIPTVVFCHHPLYEFYKEEAKFHVTNYAEVQKLLESHGQVVACFHGHVHTEDYQEFNGIQYITQLGMVDYEGVENNAFSIVEITSTHIKIEGYKRASDHTIMI</sequence>
<comment type="caution">
    <text evidence="2">The sequence shown here is derived from an EMBL/GenBank/DDBJ whole genome shotgun (WGS) entry which is preliminary data.</text>
</comment>
<evidence type="ECO:0000313" key="2">
    <source>
        <dbReference type="EMBL" id="RXG21185.1"/>
    </source>
</evidence>
<keyword evidence="3" id="KW-1185">Reference proteome</keyword>
<dbReference type="Gene3D" id="3.60.21.10">
    <property type="match status" value="2"/>
</dbReference>
<evidence type="ECO:0000313" key="3">
    <source>
        <dbReference type="Proteomes" id="UP000289238"/>
    </source>
</evidence>
<dbReference type="SUPFAM" id="SSF56300">
    <property type="entry name" value="Metallo-dependent phosphatases"/>
    <property type="match status" value="1"/>
</dbReference>
<name>A0A4Q0P4C6_9FLAO</name>
<dbReference type="Pfam" id="PF00149">
    <property type="entry name" value="Metallophos"/>
    <property type="match status" value="1"/>
</dbReference>
<gene>
    <name evidence="2" type="ORF">DSM00_2702</name>
</gene>
<dbReference type="AlphaFoldDB" id="A0A4Q0P4C6"/>
<protein>
    <submittedName>
        <fullName evidence="2">Alkaline phosphatase</fullName>
    </submittedName>
</protein>
<feature type="domain" description="Calcineurin-like phosphoesterase" evidence="1">
    <location>
        <begin position="39"/>
        <end position="252"/>
    </location>
</feature>
<dbReference type="OrthoDB" id="9791866at2"/>
<dbReference type="PANTHER" id="PTHR16509">
    <property type="match status" value="1"/>
</dbReference>
<dbReference type="PANTHER" id="PTHR16509:SF1">
    <property type="entry name" value="MANGANESE-DEPENDENT ADP-RIBOSE_CDP-ALCOHOL DIPHOSPHATASE"/>
    <property type="match status" value="1"/>
</dbReference>
<reference evidence="2 3" key="1">
    <citation type="submission" date="2018-07" db="EMBL/GenBank/DDBJ databases">
        <title>Leeuwenhoekiella genomics.</title>
        <authorList>
            <person name="Tahon G."/>
            <person name="Willems A."/>
        </authorList>
    </citation>
    <scope>NUCLEOTIDE SEQUENCE [LARGE SCALE GENOMIC DNA]</scope>
    <source>
        <strain evidence="2 3">LMG 22550</strain>
    </source>
</reference>
<proteinExistence type="predicted"/>
<dbReference type="RefSeq" id="WP_128758452.1">
    <property type="nucleotide sequence ID" value="NZ_QOVM01000006.1"/>
</dbReference>
<dbReference type="GO" id="GO:0016787">
    <property type="term" value="F:hydrolase activity"/>
    <property type="evidence" value="ECO:0007669"/>
    <property type="project" value="InterPro"/>
</dbReference>